<dbReference type="PANTHER" id="PTHR30055">
    <property type="entry name" value="HTH-TYPE TRANSCRIPTIONAL REGULATOR RUTR"/>
    <property type="match status" value="1"/>
</dbReference>
<evidence type="ECO:0000256" key="1">
    <source>
        <dbReference type="ARBA" id="ARBA00023015"/>
    </source>
</evidence>
<evidence type="ECO:0000313" key="7">
    <source>
        <dbReference type="Proteomes" id="UP000509568"/>
    </source>
</evidence>
<feature type="DNA-binding region" description="H-T-H motif" evidence="4">
    <location>
        <begin position="39"/>
        <end position="58"/>
    </location>
</feature>
<dbReference type="PRINTS" id="PR00455">
    <property type="entry name" value="HTHTETR"/>
</dbReference>
<dbReference type="KEGG" id="pez:HWQ56_12990"/>
<dbReference type="SUPFAM" id="SSF46689">
    <property type="entry name" value="Homeodomain-like"/>
    <property type="match status" value="1"/>
</dbReference>
<evidence type="ECO:0000256" key="4">
    <source>
        <dbReference type="PROSITE-ProRule" id="PRU00335"/>
    </source>
</evidence>
<reference evidence="6 7" key="1">
    <citation type="submission" date="2020-06" db="EMBL/GenBank/DDBJ databases">
        <title>Pseudomonas eucalypticola sp. nov., an endophyte of Eucalyptus dunnii leaves with biocontrol ability of eucalyptus leaf blight.</title>
        <authorList>
            <person name="Liu Y."/>
            <person name="Song Z."/>
            <person name="Zeng H."/>
            <person name="Lu M."/>
            <person name="Wang X."/>
            <person name="Lian X."/>
            <person name="Zhang Q."/>
        </authorList>
    </citation>
    <scope>NUCLEOTIDE SEQUENCE [LARGE SCALE GENOMIC DNA]</scope>
    <source>
        <strain evidence="6 7">NP-1</strain>
    </source>
</reference>
<gene>
    <name evidence="6" type="ORF">HWQ56_12990</name>
</gene>
<proteinExistence type="predicted"/>
<dbReference type="Pfam" id="PF09209">
    <property type="entry name" value="CecR_C"/>
    <property type="match status" value="1"/>
</dbReference>
<dbReference type="AlphaFoldDB" id="A0A7D5HX27"/>
<dbReference type="InterPro" id="IPR036271">
    <property type="entry name" value="Tet_transcr_reg_TetR-rel_C_sf"/>
</dbReference>
<dbReference type="PROSITE" id="PS50977">
    <property type="entry name" value="HTH_TETR_2"/>
    <property type="match status" value="1"/>
</dbReference>
<sequence>MARHRPAKEGGYQRGEETRQRIIEAAVGLFAERGFEGASTRDIANAAGVNAPALQYYFDNKEGVYVACVDYILTHIWAQLSDVVTHAETLLATPGATDTNLIDAYLDILGGFVALIHDNPQSSDWRRFMAREQAGLGPPAAFDLMDQGLNLRLGAVTRGIVGRLTGRGADDEVTIIRALAFNAQGMVFRVLRRPVLRALGWDSIDRARMETVRSILLSQNRLTLEALVRERERERERG</sequence>
<evidence type="ECO:0000313" key="6">
    <source>
        <dbReference type="EMBL" id="QKZ04651.1"/>
    </source>
</evidence>
<dbReference type="InterPro" id="IPR009057">
    <property type="entry name" value="Homeodomain-like_sf"/>
</dbReference>
<dbReference type="Pfam" id="PF00440">
    <property type="entry name" value="TetR_N"/>
    <property type="match status" value="1"/>
</dbReference>
<dbReference type="Proteomes" id="UP000509568">
    <property type="component" value="Chromosome"/>
</dbReference>
<evidence type="ECO:0000256" key="3">
    <source>
        <dbReference type="ARBA" id="ARBA00023163"/>
    </source>
</evidence>
<organism evidence="6 7">
    <name type="scientific">Pseudomonas eucalypticola</name>
    <dbReference type="NCBI Taxonomy" id="2599595"/>
    <lineage>
        <taxon>Bacteria</taxon>
        <taxon>Pseudomonadati</taxon>
        <taxon>Pseudomonadota</taxon>
        <taxon>Gammaproteobacteria</taxon>
        <taxon>Pseudomonadales</taxon>
        <taxon>Pseudomonadaceae</taxon>
        <taxon>Pseudomonas</taxon>
    </lineage>
</organism>
<dbReference type="Gene3D" id="1.10.10.60">
    <property type="entry name" value="Homeodomain-like"/>
    <property type="match status" value="1"/>
</dbReference>
<dbReference type="PANTHER" id="PTHR30055:SF234">
    <property type="entry name" value="HTH-TYPE TRANSCRIPTIONAL REGULATOR BETI"/>
    <property type="match status" value="1"/>
</dbReference>
<dbReference type="Gene3D" id="1.10.357.10">
    <property type="entry name" value="Tetracycline Repressor, domain 2"/>
    <property type="match status" value="1"/>
</dbReference>
<evidence type="ECO:0000259" key="5">
    <source>
        <dbReference type="PROSITE" id="PS50977"/>
    </source>
</evidence>
<dbReference type="InterPro" id="IPR050109">
    <property type="entry name" value="HTH-type_TetR-like_transc_reg"/>
</dbReference>
<dbReference type="RefSeq" id="WP_176570743.1">
    <property type="nucleotide sequence ID" value="NZ_CP056030.1"/>
</dbReference>
<keyword evidence="2 4" id="KW-0238">DNA-binding</keyword>
<dbReference type="EMBL" id="CP056030">
    <property type="protein sequence ID" value="QKZ04651.1"/>
    <property type="molecule type" value="Genomic_DNA"/>
</dbReference>
<protein>
    <submittedName>
        <fullName evidence="6">CerR family C-terminal domain-containing protein</fullName>
    </submittedName>
</protein>
<dbReference type="GO" id="GO:0000976">
    <property type="term" value="F:transcription cis-regulatory region binding"/>
    <property type="evidence" value="ECO:0007669"/>
    <property type="project" value="TreeGrafter"/>
</dbReference>
<dbReference type="GO" id="GO:0003700">
    <property type="term" value="F:DNA-binding transcription factor activity"/>
    <property type="evidence" value="ECO:0007669"/>
    <property type="project" value="TreeGrafter"/>
</dbReference>
<keyword evidence="3" id="KW-0804">Transcription</keyword>
<dbReference type="InterPro" id="IPR015292">
    <property type="entry name" value="Tscrpt_reg_YbiH_C"/>
</dbReference>
<dbReference type="InterPro" id="IPR001647">
    <property type="entry name" value="HTH_TetR"/>
</dbReference>
<keyword evidence="1" id="KW-0805">Transcription regulation</keyword>
<name>A0A7D5HX27_9PSED</name>
<dbReference type="SUPFAM" id="SSF48498">
    <property type="entry name" value="Tetracyclin repressor-like, C-terminal domain"/>
    <property type="match status" value="1"/>
</dbReference>
<feature type="domain" description="HTH tetR-type" evidence="5">
    <location>
        <begin position="16"/>
        <end position="76"/>
    </location>
</feature>
<accession>A0A7D5HX27</accession>
<keyword evidence="7" id="KW-1185">Reference proteome</keyword>
<evidence type="ECO:0000256" key="2">
    <source>
        <dbReference type="ARBA" id="ARBA00023125"/>
    </source>
</evidence>